<gene>
    <name evidence="2" type="ORF">CYMTET_52526</name>
</gene>
<keyword evidence="3" id="KW-1185">Reference proteome</keyword>
<evidence type="ECO:0000313" key="2">
    <source>
        <dbReference type="EMBL" id="KAK3237397.1"/>
    </source>
</evidence>
<dbReference type="Proteomes" id="UP001190700">
    <property type="component" value="Unassembled WGS sequence"/>
</dbReference>
<evidence type="ECO:0000256" key="1">
    <source>
        <dbReference type="SAM" id="MobiDB-lite"/>
    </source>
</evidence>
<feature type="region of interest" description="Disordered" evidence="1">
    <location>
        <begin position="190"/>
        <end position="218"/>
    </location>
</feature>
<sequence length="236" mass="25714">MSTSRWSVLDSMDFSIFKPGDAEAIHEAAVEHAAVAVGAKLPKELEEAGLKSEEDVMKVMSGAMDSMLAPDMIENGEVCADSEAQEVLESVSGITSLFADAHQNQKVAFEDHLSENTTSNLDLSELTEQTCGEKDTPWAAIAQVASRWARRRCREMQAVANAEFDQIVNLDPPVKTLPPPPPLEVHLAPSVEVPPEKKPELPPETPPEAKVVPVVTPPPVQRTRKEIVLPKKGIRQ</sequence>
<protein>
    <submittedName>
        <fullName evidence="2">Uncharacterized protein</fullName>
    </submittedName>
</protein>
<comment type="caution">
    <text evidence="2">The sequence shown here is derived from an EMBL/GenBank/DDBJ whole genome shotgun (WGS) entry which is preliminary data.</text>
</comment>
<reference evidence="2 3" key="1">
    <citation type="journal article" date="2015" name="Genome Biol. Evol.">
        <title>Comparative Genomics of a Bacterivorous Green Alga Reveals Evolutionary Causalities and Consequences of Phago-Mixotrophic Mode of Nutrition.</title>
        <authorList>
            <person name="Burns J.A."/>
            <person name="Paasch A."/>
            <person name="Narechania A."/>
            <person name="Kim E."/>
        </authorList>
    </citation>
    <scope>NUCLEOTIDE SEQUENCE [LARGE SCALE GENOMIC DNA]</scope>
    <source>
        <strain evidence="2 3">PLY_AMNH</strain>
    </source>
</reference>
<name>A0AAE0ERJ7_9CHLO</name>
<organism evidence="2 3">
    <name type="scientific">Cymbomonas tetramitiformis</name>
    <dbReference type="NCBI Taxonomy" id="36881"/>
    <lineage>
        <taxon>Eukaryota</taxon>
        <taxon>Viridiplantae</taxon>
        <taxon>Chlorophyta</taxon>
        <taxon>Pyramimonadophyceae</taxon>
        <taxon>Pyramimonadales</taxon>
        <taxon>Pyramimonadaceae</taxon>
        <taxon>Cymbomonas</taxon>
    </lineage>
</organism>
<proteinExistence type="predicted"/>
<dbReference type="EMBL" id="LGRX02034608">
    <property type="protein sequence ID" value="KAK3237397.1"/>
    <property type="molecule type" value="Genomic_DNA"/>
</dbReference>
<evidence type="ECO:0000313" key="3">
    <source>
        <dbReference type="Proteomes" id="UP001190700"/>
    </source>
</evidence>
<dbReference type="AlphaFoldDB" id="A0AAE0ERJ7"/>
<accession>A0AAE0ERJ7</accession>